<organism evidence="2 3">
    <name type="scientific">Pseudomaricurvus hydrocarbonicus</name>
    <dbReference type="NCBI Taxonomy" id="1470433"/>
    <lineage>
        <taxon>Bacteria</taxon>
        <taxon>Pseudomonadati</taxon>
        <taxon>Pseudomonadota</taxon>
        <taxon>Gammaproteobacteria</taxon>
        <taxon>Cellvibrionales</taxon>
        <taxon>Cellvibrionaceae</taxon>
        <taxon>Pseudomaricurvus</taxon>
    </lineage>
</organism>
<evidence type="ECO:0000313" key="3">
    <source>
        <dbReference type="Proteomes" id="UP000787472"/>
    </source>
</evidence>
<evidence type="ECO:0000313" key="2">
    <source>
        <dbReference type="EMBL" id="NHO67389.1"/>
    </source>
</evidence>
<dbReference type="RefSeq" id="WP_167189975.1">
    <property type="nucleotide sequence ID" value="NZ_JAAONZ010000016.1"/>
</dbReference>
<comment type="caution">
    <text evidence="2">The sequence shown here is derived from an EMBL/GenBank/DDBJ whole genome shotgun (WGS) entry which is preliminary data.</text>
</comment>
<sequence length="186" mass="20164">MKRRKFIQASGLGLLSITSASQVWSALEGVDKTTLASAELLADLDALCDLMIPDTDTLGAKSVGVAPWLIIASEHELEGANSSTLTNFLNVLSPSGSFAEVPQSDQIKRLSEVDAQAFKEYSDSEIATLWRTVKALILTGYYSSKVGASEELRYKLIPGHLLPEVDITQDESANRAWSSDWMAGKL</sequence>
<dbReference type="EMBL" id="JAAONZ010000016">
    <property type="protein sequence ID" value="NHO67389.1"/>
    <property type="molecule type" value="Genomic_DNA"/>
</dbReference>
<keyword evidence="1" id="KW-0732">Signal</keyword>
<reference evidence="2" key="1">
    <citation type="submission" date="2020-03" db="EMBL/GenBank/DDBJ databases">
        <authorList>
            <person name="Guo F."/>
        </authorList>
    </citation>
    <scope>NUCLEOTIDE SEQUENCE</scope>
    <source>
        <strain evidence="2">JCM 30134</strain>
    </source>
</reference>
<dbReference type="Proteomes" id="UP000787472">
    <property type="component" value="Unassembled WGS sequence"/>
</dbReference>
<evidence type="ECO:0000256" key="1">
    <source>
        <dbReference type="SAM" id="SignalP"/>
    </source>
</evidence>
<accession>A0A9E5MN89</accession>
<protein>
    <submittedName>
        <fullName evidence="2">Gluconate 2-dehydrogenase subunit 3 family protein</fullName>
    </submittedName>
</protein>
<proteinExistence type="predicted"/>
<name>A0A9E5MN89_9GAMM</name>
<gene>
    <name evidence="2" type="ORF">G8770_17730</name>
</gene>
<feature type="signal peptide" evidence="1">
    <location>
        <begin position="1"/>
        <end position="25"/>
    </location>
</feature>
<dbReference type="Pfam" id="PF13618">
    <property type="entry name" value="Gluconate_2-dh3"/>
    <property type="match status" value="1"/>
</dbReference>
<dbReference type="AlphaFoldDB" id="A0A9E5MN89"/>
<feature type="chain" id="PRO_5039503200" evidence="1">
    <location>
        <begin position="26"/>
        <end position="186"/>
    </location>
</feature>
<keyword evidence="3" id="KW-1185">Reference proteome</keyword>
<dbReference type="InterPro" id="IPR027056">
    <property type="entry name" value="Gluconate_2DH_su3"/>
</dbReference>